<feature type="domain" description="Ubiquitin-like" evidence="1">
    <location>
        <begin position="22"/>
        <end position="97"/>
    </location>
</feature>
<comment type="caution">
    <text evidence="2">The sequence shown here is derived from an EMBL/GenBank/DDBJ whole genome shotgun (WGS) entry which is preliminary data.</text>
</comment>
<reference evidence="2" key="1">
    <citation type="submission" date="2023-03" db="EMBL/GenBank/DDBJ databases">
        <title>Massive genome expansion in bonnet fungi (Mycena s.s.) driven by repeated elements and novel gene families across ecological guilds.</title>
        <authorList>
            <consortium name="Lawrence Berkeley National Laboratory"/>
            <person name="Harder C.B."/>
            <person name="Miyauchi S."/>
            <person name="Viragh M."/>
            <person name="Kuo A."/>
            <person name="Thoen E."/>
            <person name="Andreopoulos B."/>
            <person name="Lu D."/>
            <person name="Skrede I."/>
            <person name="Drula E."/>
            <person name="Henrissat B."/>
            <person name="Morin E."/>
            <person name="Kohler A."/>
            <person name="Barry K."/>
            <person name="LaButti K."/>
            <person name="Morin E."/>
            <person name="Salamov A."/>
            <person name="Lipzen A."/>
            <person name="Mereny Z."/>
            <person name="Hegedus B."/>
            <person name="Baldrian P."/>
            <person name="Stursova M."/>
            <person name="Weitz H."/>
            <person name="Taylor A."/>
            <person name="Grigoriev I.V."/>
            <person name="Nagy L.G."/>
            <person name="Martin F."/>
            <person name="Kauserud H."/>
        </authorList>
    </citation>
    <scope>NUCLEOTIDE SEQUENCE</scope>
    <source>
        <strain evidence="2">CBHHK188m</strain>
    </source>
</reference>
<dbReference type="Pfam" id="PF11976">
    <property type="entry name" value="Rad60-SLD"/>
    <property type="match status" value="1"/>
</dbReference>
<dbReference type="FunFam" id="3.10.20.90:FF:000202">
    <property type="entry name" value="Small ubiquitin-related modifier I"/>
    <property type="match status" value="1"/>
</dbReference>
<dbReference type="InterPro" id="IPR029071">
    <property type="entry name" value="Ubiquitin-like_domsf"/>
</dbReference>
<dbReference type="SMART" id="SM00213">
    <property type="entry name" value="UBQ"/>
    <property type="match status" value="1"/>
</dbReference>
<sequence length="141" mass="15623">MSDDEQQAPPTQEEVKSEDALSTINIKVVSSTGEEVFFKIKRSTKLSKLQGAYASKVGKDVSSIRFLYDGSRIADDDTPQSLDMEDNDTIDVMVERRRCIVPSPVIPASPTRFVSLPYSIMYNPPSLPGHLDSNQTYSFSA</sequence>
<accession>A0AAD7ISH9</accession>
<evidence type="ECO:0000313" key="3">
    <source>
        <dbReference type="Proteomes" id="UP001215280"/>
    </source>
</evidence>
<keyword evidence="3" id="KW-1185">Reference proteome</keyword>
<dbReference type="SUPFAM" id="SSF54236">
    <property type="entry name" value="Ubiquitin-like"/>
    <property type="match status" value="1"/>
</dbReference>
<dbReference type="Proteomes" id="UP001215280">
    <property type="component" value="Unassembled WGS sequence"/>
</dbReference>
<protein>
    <submittedName>
        <fullName evidence="2">Ubiquitin-related domain-containing protein</fullName>
    </submittedName>
</protein>
<dbReference type="PROSITE" id="PS50053">
    <property type="entry name" value="UBIQUITIN_2"/>
    <property type="match status" value="1"/>
</dbReference>
<dbReference type="Gene3D" id="3.10.20.90">
    <property type="entry name" value="Phosphatidylinositol 3-kinase Catalytic Subunit, Chain A, domain 1"/>
    <property type="match status" value="1"/>
</dbReference>
<name>A0AAD7ISH9_9AGAR</name>
<dbReference type="InterPro" id="IPR000626">
    <property type="entry name" value="Ubiquitin-like_dom"/>
</dbReference>
<evidence type="ECO:0000313" key="2">
    <source>
        <dbReference type="EMBL" id="KAJ7748739.1"/>
    </source>
</evidence>
<dbReference type="AlphaFoldDB" id="A0AAD7ISH9"/>
<organism evidence="2 3">
    <name type="scientific">Mycena maculata</name>
    <dbReference type="NCBI Taxonomy" id="230809"/>
    <lineage>
        <taxon>Eukaryota</taxon>
        <taxon>Fungi</taxon>
        <taxon>Dikarya</taxon>
        <taxon>Basidiomycota</taxon>
        <taxon>Agaricomycotina</taxon>
        <taxon>Agaricomycetes</taxon>
        <taxon>Agaricomycetidae</taxon>
        <taxon>Agaricales</taxon>
        <taxon>Marasmiineae</taxon>
        <taxon>Mycenaceae</taxon>
        <taxon>Mycena</taxon>
    </lineage>
</organism>
<gene>
    <name evidence="2" type="ORF">DFH07DRAFT_560488</name>
</gene>
<dbReference type="CDD" id="cd16116">
    <property type="entry name" value="Ubl_Smt3_like"/>
    <property type="match status" value="1"/>
</dbReference>
<dbReference type="InterPro" id="IPR022617">
    <property type="entry name" value="Rad60/SUMO-like_dom"/>
</dbReference>
<dbReference type="EMBL" id="JARJLG010000088">
    <property type="protein sequence ID" value="KAJ7748739.1"/>
    <property type="molecule type" value="Genomic_DNA"/>
</dbReference>
<evidence type="ECO:0000259" key="1">
    <source>
        <dbReference type="PROSITE" id="PS50053"/>
    </source>
</evidence>
<proteinExistence type="predicted"/>
<dbReference type="PANTHER" id="PTHR10562">
    <property type="entry name" value="SMALL UBIQUITIN-RELATED MODIFIER"/>
    <property type="match status" value="1"/>
</dbReference>